<dbReference type="InterPro" id="IPR045153">
    <property type="entry name" value="Est1/Ebs1-like"/>
</dbReference>
<dbReference type="Pfam" id="PF10374">
    <property type="entry name" value="EST1"/>
    <property type="match status" value="1"/>
</dbReference>
<dbReference type="PANTHER" id="PTHR15696:SF7">
    <property type="entry name" value="NONSENSE-MEDIATED MRNA DECAY FACTOR"/>
    <property type="match status" value="1"/>
</dbReference>
<keyword evidence="3" id="KW-0963">Cytoplasm</keyword>
<evidence type="ECO:0000256" key="2">
    <source>
        <dbReference type="ARBA" id="ARBA00004496"/>
    </source>
</evidence>
<proteinExistence type="predicted"/>
<dbReference type="AlphaFoldDB" id="A0AAJ7WH89"/>
<evidence type="ECO:0000256" key="1">
    <source>
        <dbReference type="ARBA" id="ARBA00004123"/>
    </source>
</evidence>
<protein>
    <submittedName>
        <fullName evidence="11">Protein SMG5</fullName>
    </submittedName>
</protein>
<dbReference type="Pfam" id="PF13638">
    <property type="entry name" value="PIN_4"/>
    <property type="match status" value="1"/>
</dbReference>
<comment type="subcellular location">
    <subcellularLocation>
        <location evidence="2">Cytoplasm</location>
    </subcellularLocation>
    <subcellularLocation>
        <location evidence="1">Nucleus</location>
    </subcellularLocation>
</comment>
<evidence type="ECO:0000256" key="5">
    <source>
        <dbReference type="ARBA" id="ARBA00023242"/>
    </source>
</evidence>
<dbReference type="GO" id="GO:0005697">
    <property type="term" value="C:telomerase holoenzyme complex"/>
    <property type="evidence" value="ECO:0007669"/>
    <property type="project" value="TreeGrafter"/>
</dbReference>
<reference evidence="11" key="1">
    <citation type="submission" date="2025-08" db="UniProtKB">
        <authorList>
            <consortium name="RefSeq"/>
        </authorList>
    </citation>
    <scope>IDENTIFICATION</scope>
</reference>
<organism evidence="10 11">
    <name type="scientific">Galendromus occidentalis</name>
    <name type="common">western predatory mite</name>
    <dbReference type="NCBI Taxonomy" id="34638"/>
    <lineage>
        <taxon>Eukaryota</taxon>
        <taxon>Metazoa</taxon>
        <taxon>Ecdysozoa</taxon>
        <taxon>Arthropoda</taxon>
        <taxon>Chelicerata</taxon>
        <taxon>Arachnida</taxon>
        <taxon>Acari</taxon>
        <taxon>Parasitiformes</taxon>
        <taxon>Mesostigmata</taxon>
        <taxon>Gamasina</taxon>
        <taxon>Phytoseioidea</taxon>
        <taxon>Phytoseiidae</taxon>
        <taxon>Typhlodrominae</taxon>
        <taxon>Galendromus</taxon>
    </lineage>
</organism>
<gene>
    <name evidence="11" type="primary">LOC100906782</name>
</gene>
<dbReference type="Gene3D" id="3.40.50.1010">
    <property type="entry name" value="5'-nuclease"/>
    <property type="match status" value="1"/>
</dbReference>
<dbReference type="GO" id="GO:0000184">
    <property type="term" value="P:nuclear-transcribed mRNA catabolic process, nonsense-mediated decay"/>
    <property type="evidence" value="ECO:0007669"/>
    <property type="project" value="UniProtKB-KW"/>
</dbReference>
<dbReference type="Gene3D" id="1.25.40.10">
    <property type="entry name" value="Tetratricopeptide repeat domain"/>
    <property type="match status" value="1"/>
</dbReference>
<dbReference type="KEGG" id="goe:100906782"/>
<feature type="domain" description="PIN" evidence="9">
    <location>
        <begin position="742"/>
        <end position="845"/>
    </location>
</feature>
<feature type="domain" description="DNA/RNA-binding" evidence="7">
    <location>
        <begin position="174"/>
        <end position="353"/>
    </location>
</feature>
<feature type="compositionally biased region" description="Acidic residues" evidence="6">
    <location>
        <begin position="444"/>
        <end position="464"/>
    </location>
</feature>
<keyword evidence="10" id="KW-1185">Reference proteome</keyword>
<dbReference type="Proteomes" id="UP000694867">
    <property type="component" value="Unplaced"/>
</dbReference>
<accession>A0AAJ7WH89</accession>
<dbReference type="PANTHER" id="PTHR15696">
    <property type="entry name" value="SMG-7 SUPPRESSOR WITH MORPHOLOGICAL EFFECT ON GENITALIA PROTEIN 7"/>
    <property type="match status" value="1"/>
</dbReference>
<name>A0AAJ7WH89_9ACAR</name>
<dbReference type="CTD" id="23381"/>
<dbReference type="Pfam" id="PF10373">
    <property type="entry name" value="EST1_DNA_bind"/>
    <property type="match status" value="1"/>
</dbReference>
<keyword evidence="5" id="KW-0539">Nucleus</keyword>
<dbReference type="GO" id="GO:0070034">
    <property type="term" value="F:telomerase RNA binding"/>
    <property type="evidence" value="ECO:0007669"/>
    <property type="project" value="TreeGrafter"/>
</dbReference>
<dbReference type="InterPro" id="IPR011990">
    <property type="entry name" value="TPR-like_helical_dom_sf"/>
</dbReference>
<dbReference type="GO" id="GO:0005737">
    <property type="term" value="C:cytoplasm"/>
    <property type="evidence" value="ECO:0007669"/>
    <property type="project" value="UniProtKB-SubCell"/>
</dbReference>
<sequence length="924" mass="103964">MEITESTKKHYRALGEVVRRCDASKQDLLLRQQLRDYAEKALFGAPLEFGRKAEDALWRKAYYEPLTYFKTRKEKSSWSLAAIQQLLSSGLGAYHRILIRLEDEFGVPLSGIMDVSLSESMGRRLDEFPSDKVHEMNEWALQCAHRCLIAQGDLERYLHELGGQQDSCSHRLSSLRFYQQAILLQPRVGQPYNQLGTLEGTTLYSLRSLYYFLRCLLSPEPFIGGASNLKATFDKNRVALQKARSTAQSTGKDHEELHVRSFIVIVESLWNEEVPDRSTVSTVIDVLKVESFQSGVLFYCVLVLLAVDERMRNLHRDETHTNTKTVRELMTVISTRMILEVYHNLCMKTCLEHPFSNDAPAVKPVETIPAPGEGIIPKRPRAKYRRRRKAFGDSSDEENDDHEIISFVESATKMTAKQADSRRRTRPGSNGSDGQGDEQTPSETSEESSVDSEDDFSSDDEVASEAEGKRSVHSSSPVNQLSREFTVNSSLSCRQLVKQVISERMMGAIKLSLDWMLLDAATKNIDMCFIKRACDFSNLVSVLLHRVMGSSDGTIEHVRKQLTRLTSKGLALNSVPLPEDIQYSLLMDRLQNKPPLSNAVLLQSWEKRSQVSTDGQRSVFRLHYINDVIGKLCELLPKTDVSIIPGQRIILQDHVLESLKAQLEKSPLPASCQKTTRQQGLMKSMAHAWLQHEVRGLEEKLDGRSLRNSLPISSNGLISFSSDSRNHGSKKSIKYTNSLYTVVDASVLAHHLPLIRNMVASRSSIVVIPKCVVSELDEMKKDVATARDANRWLSSELPKGLRYLRVQRAEEATPIAVLKYPKKKDRDAWKLFQILECCQYFNGKGNFGPLEVNNNSNGNKDGSSSTALVSFLYSKPESQLPANVTSLTETLGIKLLDVNALAVVNDSKHLPPKYRESKANKQTG</sequence>
<keyword evidence="4" id="KW-0866">Nonsense-mediated mRNA decay</keyword>
<evidence type="ECO:0000259" key="9">
    <source>
        <dbReference type="Pfam" id="PF13638"/>
    </source>
</evidence>
<evidence type="ECO:0000259" key="8">
    <source>
        <dbReference type="Pfam" id="PF10374"/>
    </source>
</evidence>
<feature type="compositionally biased region" description="Basic residues" evidence="6">
    <location>
        <begin position="378"/>
        <end position="389"/>
    </location>
</feature>
<dbReference type="GeneID" id="100906782"/>
<dbReference type="GO" id="GO:0042162">
    <property type="term" value="F:telomeric DNA binding"/>
    <property type="evidence" value="ECO:0007669"/>
    <property type="project" value="TreeGrafter"/>
</dbReference>
<evidence type="ECO:0000259" key="7">
    <source>
        <dbReference type="Pfam" id="PF10373"/>
    </source>
</evidence>
<dbReference type="RefSeq" id="XP_028966767.1">
    <property type="nucleotide sequence ID" value="XM_029110934.1"/>
</dbReference>
<evidence type="ECO:0000313" key="11">
    <source>
        <dbReference type="RefSeq" id="XP_028966767.1"/>
    </source>
</evidence>
<evidence type="ECO:0000256" key="3">
    <source>
        <dbReference type="ARBA" id="ARBA00022490"/>
    </source>
</evidence>
<dbReference type="SUPFAM" id="SSF48452">
    <property type="entry name" value="TPR-like"/>
    <property type="match status" value="1"/>
</dbReference>
<evidence type="ECO:0000256" key="6">
    <source>
        <dbReference type="SAM" id="MobiDB-lite"/>
    </source>
</evidence>
<evidence type="ECO:0000256" key="4">
    <source>
        <dbReference type="ARBA" id="ARBA00023161"/>
    </source>
</evidence>
<feature type="domain" description="Telomerase activating protein Est1-like N-terminal" evidence="8">
    <location>
        <begin position="52"/>
        <end position="160"/>
    </location>
</feature>
<evidence type="ECO:0000313" key="10">
    <source>
        <dbReference type="Proteomes" id="UP000694867"/>
    </source>
</evidence>
<dbReference type="InterPro" id="IPR002716">
    <property type="entry name" value="PIN_dom"/>
</dbReference>
<dbReference type="InterPro" id="IPR019458">
    <property type="entry name" value="Est1-like_N"/>
</dbReference>
<dbReference type="InterPro" id="IPR018834">
    <property type="entry name" value="DNA/RNA-bd_Est1-type"/>
</dbReference>
<feature type="region of interest" description="Disordered" evidence="6">
    <location>
        <begin position="369"/>
        <end position="477"/>
    </location>
</feature>